<feature type="transmembrane region" description="Helical" evidence="6">
    <location>
        <begin position="129"/>
        <end position="146"/>
    </location>
</feature>
<comment type="similarity">
    <text evidence="2">Belongs to the EamA transporter family.</text>
</comment>
<dbReference type="GO" id="GO:0016020">
    <property type="term" value="C:membrane"/>
    <property type="evidence" value="ECO:0007669"/>
    <property type="project" value="UniProtKB-SubCell"/>
</dbReference>
<feature type="transmembrane region" description="Helical" evidence="6">
    <location>
        <begin position="245"/>
        <end position="262"/>
    </location>
</feature>
<evidence type="ECO:0000256" key="5">
    <source>
        <dbReference type="ARBA" id="ARBA00023136"/>
    </source>
</evidence>
<feature type="transmembrane region" description="Helical" evidence="6">
    <location>
        <begin position="12"/>
        <end position="34"/>
    </location>
</feature>
<dbReference type="SUPFAM" id="SSF103481">
    <property type="entry name" value="Multidrug resistance efflux transporter EmrE"/>
    <property type="match status" value="2"/>
</dbReference>
<feature type="transmembrane region" description="Helical" evidence="6">
    <location>
        <begin position="46"/>
        <end position="63"/>
    </location>
</feature>
<comment type="caution">
    <text evidence="8">The sequence shown here is derived from an EMBL/GenBank/DDBJ whole genome shotgun (WGS) entry which is preliminary data.</text>
</comment>
<dbReference type="AlphaFoldDB" id="A0A6N7J3Q3"/>
<feature type="domain" description="EamA" evidence="7">
    <location>
        <begin position="14"/>
        <end position="145"/>
    </location>
</feature>
<dbReference type="EMBL" id="VOGC01000009">
    <property type="protein sequence ID" value="MQN02240.1"/>
    <property type="molecule type" value="Genomic_DNA"/>
</dbReference>
<keyword evidence="4 6" id="KW-1133">Transmembrane helix</keyword>
<evidence type="ECO:0000256" key="3">
    <source>
        <dbReference type="ARBA" id="ARBA00022692"/>
    </source>
</evidence>
<organism evidence="8 9">
    <name type="scientific">Candidatus Weimeria bifida</name>
    <dbReference type="NCBI Taxonomy" id="2599074"/>
    <lineage>
        <taxon>Bacteria</taxon>
        <taxon>Bacillati</taxon>
        <taxon>Bacillota</taxon>
        <taxon>Clostridia</taxon>
        <taxon>Lachnospirales</taxon>
        <taxon>Lachnospiraceae</taxon>
        <taxon>Candidatus Weimeria</taxon>
    </lineage>
</organism>
<feature type="transmembrane region" description="Helical" evidence="6">
    <location>
        <begin position="106"/>
        <end position="122"/>
    </location>
</feature>
<evidence type="ECO:0000256" key="4">
    <source>
        <dbReference type="ARBA" id="ARBA00022989"/>
    </source>
</evidence>
<keyword evidence="9" id="KW-1185">Reference proteome</keyword>
<feature type="transmembrane region" description="Helical" evidence="6">
    <location>
        <begin position="185"/>
        <end position="203"/>
    </location>
</feature>
<gene>
    <name evidence="8" type="ORF">FRC54_10215</name>
</gene>
<proteinExistence type="inferred from homology"/>
<feature type="transmembrane region" description="Helical" evidence="6">
    <location>
        <begin position="75"/>
        <end position="94"/>
    </location>
</feature>
<feature type="transmembrane region" description="Helical" evidence="6">
    <location>
        <begin position="152"/>
        <end position="173"/>
    </location>
</feature>
<keyword evidence="3 6" id="KW-0812">Transmembrane</keyword>
<evidence type="ECO:0000256" key="2">
    <source>
        <dbReference type="ARBA" id="ARBA00007362"/>
    </source>
</evidence>
<evidence type="ECO:0000259" key="7">
    <source>
        <dbReference type="Pfam" id="PF00892"/>
    </source>
</evidence>
<accession>A0A6N7J3Q3</accession>
<sequence>MRDNISTVKNNHAIGIGLVIADSFFFSLMTLFVRLSGDLPTMQKCFFRNAIAAVVAVITLLRTDEKFHIKKGSMPGLLMRSICGGLGMICNFYAIDRIGLADANILNKMSPFFAIIASIFVLKEIPKKADWIAVIIAFAGSIFIIKPSFNVVSLYSLAGLLGGLGAGIAYTYVRKLGQHGERGPVIVAFFSIFTCCLCLPFMIADFHPMTWQQWLFLILAGFAAAGGQFTVTAAYKFAPAKNISVFDYSQVIFASIWGVAFFGEIPDMYSIIGYVIVIGCAVFRWLYLMKTED</sequence>
<comment type="subcellular location">
    <subcellularLocation>
        <location evidence="1">Membrane</location>
        <topology evidence="1">Multi-pass membrane protein</topology>
    </subcellularLocation>
</comment>
<dbReference type="PANTHER" id="PTHR22911:SF6">
    <property type="entry name" value="SOLUTE CARRIER FAMILY 35 MEMBER G1"/>
    <property type="match status" value="1"/>
</dbReference>
<evidence type="ECO:0000313" key="8">
    <source>
        <dbReference type="EMBL" id="MQN02240.1"/>
    </source>
</evidence>
<keyword evidence="5 6" id="KW-0472">Membrane</keyword>
<reference evidence="8" key="1">
    <citation type="journal article" date="2020" name="Appl. Environ. Microbiol.">
        <title>Medium-Chain Fatty Acid Synthesis by 'Candidatus Weimeria bifida' gen. nov., sp. nov., and 'Candidatus Pseudoramibacter fermentans' sp. nov.</title>
        <authorList>
            <person name="Scarborough M.J."/>
            <person name="Myers K.S."/>
            <person name="Donohue T.J."/>
            <person name="Noguera D.R."/>
        </authorList>
    </citation>
    <scope>NUCLEOTIDE SEQUENCE</scope>
    <source>
        <strain evidence="8">LCO1.1</strain>
    </source>
</reference>
<feature type="domain" description="EamA" evidence="7">
    <location>
        <begin position="157"/>
        <end position="280"/>
    </location>
</feature>
<evidence type="ECO:0000256" key="6">
    <source>
        <dbReference type="SAM" id="Phobius"/>
    </source>
</evidence>
<dbReference type="InterPro" id="IPR000620">
    <property type="entry name" value="EamA_dom"/>
</dbReference>
<evidence type="ECO:0000256" key="1">
    <source>
        <dbReference type="ARBA" id="ARBA00004141"/>
    </source>
</evidence>
<protein>
    <submittedName>
        <fullName evidence="8">DMT family transporter</fullName>
    </submittedName>
</protein>
<name>A0A6N7J3Q3_9FIRM</name>
<dbReference type="Pfam" id="PF00892">
    <property type="entry name" value="EamA"/>
    <property type="match status" value="2"/>
</dbReference>
<dbReference type="Proteomes" id="UP000460257">
    <property type="component" value="Unassembled WGS sequence"/>
</dbReference>
<dbReference type="InterPro" id="IPR037185">
    <property type="entry name" value="EmrE-like"/>
</dbReference>
<dbReference type="PANTHER" id="PTHR22911">
    <property type="entry name" value="ACYL-MALONYL CONDENSING ENZYME-RELATED"/>
    <property type="match status" value="1"/>
</dbReference>
<evidence type="ECO:0000313" key="9">
    <source>
        <dbReference type="Proteomes" id="UP000460257"/>
    </source>
</evidence>
<feature type="transmembrane region" description="Helical" evidence="6">
    <location>
        <begin position="268"/>
        <end position="287"/>
    </location>
</feature>
<feature type="transmembrane region" description="Helical" evidence="6">
    <location>
        <begin position="215"/>
        <end position="238"/>
    </location>
</feature>